<comment type="caution">
    <text evidence="2">The sequence shown here is derived from an EMBL/GenBank/DDBJ whole genome shotgun (WGS) entry which is preliminary data.</text>
</comment>
<dbReference type="GO" id="GO:0006109">
    <property type="term" value="P:regulation of carbohydrate metabolic process"/>
    <property type="evidence" value="ECO:0007669"/>
    <property type="project" value="InterPro"/>
</dbReference>
<dbReference type="GO" id="GO:0000155">
    <property type="term" value="F:phosphorelay sensor kinase activity"/>
    <property type="evidence" value="ECO:0007669"/>
    <property type="project" value="InterPro"/>
</dbReference>
<proteinExistence type="predicted"/>
<dbReference type="Pfam" id="PF07475">
    <property type="entry name" value="Hpr_kinase_C"/>
    <property type="match status" value="1"/>
</dbReference>
<keyword evidence="2" id="KW-0418">Kinase</keyword>
<organism evidence="2 3">
    <name type="scientific">Pseudaminobacter soli</name>
    <name type="common">ex Zhang et al. 2022</name>
    <dbReference type="NCBI Taxonomy" id="2831468"/>
    <lineage>
        <taxon>Bacteria</taxon>
        <taxon>Pseudomonadati</taxon>
        <taxon>Pseudomonadota</taxon>
        <taxon>Alphaproteobacteria</taxon>
        <taxon>Hyphomicrobiales</taxon>
        <taxon>Phyllobacteriaceae</taxon>
        <taxon>Pseudaminobacter</taxon>
    </lineage>
</organism>
<dbReference type="Gene3D" id="3.40.50.300">
    <property type="entry name" value="P-loop containing nucleotide triphosphate hydrolases"/>
    <property type="match status" value="1"/>
</dbReference>
<evidence type="ECO:0000313" key="3">
    <source>
        <dbReference type="Proteomes" id="UP000680348"/>
    </source>
</evidence>
<dbReference type="InterPro" id="IPR011104">
    <property type="entry name" value="Hpr_kin/Pase_C"/>
</dbReference>
<keyword evidence="3" id="KW-1185">Reference proteome</keyword>
<dbReference type="EMBL" id="JAGWCR010000004">
    <property type="protein sequence ID" value="MBS3648693.1"/>
    <property type="molecule type" value="Genomic_DNA"/>
</dbReference>
<sequence>MPNGSGPANLHATAIVLGDRGLLIRGESGSGKTTLALTLIAVCRSAGWFASLVSDDQVLVSAGTGRLVCRAPEPIKGLVETRGRTPQPIGNEQAAVINLVVRLVEEDAAPRYAEDQFEEIEGCRLPLLVLPARNVEGALPALCSWLSLPPFDRK</sequence>
<evidence type="ECO:0000313" key="2">
    <source>
        <dbReference type="EMBL" id="MBS3648693.1"/>
    </source>
</evidence>
<dbReference type="CDD" id="cd01918">
    <property type="entry name" value="HprK_C"/>
    <property type="match status" value="1"/>
</dbReference>
<accession>A0A942I2F9</accession>
<dbReference type="RefSeq" id="WP_188254260.1">
    <property type="nucleotide sequence ID" value="NZ_JABVCF010000004.1"/>
</dbReference>
<evidence type="ECO:0000259" key="1">
    <source>
        <dbReference type="Pfam" id="PF07475"/>
    </source>
</evidence>
<dbReference type="SUPFAM" id="SSF53795">
    <property type="entry name" value="PEP carboxykinase-like"/>
    <property type="match status" value="1"/>
</dbReference>
<protein>
    <submittedName>
        <fullName evidence="2">HPr kinase/phosphatase C-terminal domain-containing protein</fullName>
    </submittedName>
</protein>
<name>A0A942I2F9_9HYPH</name>
<dbReference type="PROSITE" id="PS00675">
    <property type="entry name" value="SIGMA54_INTERACT_1"/>
    <property type="match status" value="1"/>
</dbReference>
<dbReference type="GO" id="GO:0005524">
    <property type="term" value="F:ATP binding"/>
    <property type="evidence" value="ECO:0007669"/>
    <property type="project" value="InterPro"/>
</dbReference>
<dbReference type="InterPro" id="IPR025662">
    <property type="entry name" value="Sigma_54_int_dom_ATP-bd_1"/>
</dbReference>
<keyword evidence="2" id="KW-0808">Transferase</keyword>
<reference evidence="2" key="1">
    <citation type="submission" date="2021-04" db="EMBL/GenBank/DDBJ databases">
        <title>Pseudaminobacter soli sp. nov., isolated from paddy soil contaminated by heavy metals.</title>
        <authorList>
            <person name="Zhang K."/>
        </authorList>
    </citation>
    <scope>NUCLEOTIDE SEQUENCE</scope>
    <source>
        <strain evidence="2">19-2017</strain>
    </source>
</reference>
<feature type="domain" description="HPr kinase/phosphorylase C-terminal" evidence="1">
    <location>
        <begin position="9"/>
        <end position="84"/>
    </location>
</feature>
<dbReference type="AlphaFoldDB" id="A0A942I2F9"/>
<dbReference type="Proteomes" id="UP000680348">
    <property type="component" value="Unassembled WGS sequence"/>
</dbReference>
<gene>
    <name evidence="2" type="ORF">KEU06_08630</name>
</gene>
<dbReference type="InterPro" id="IPR027417">
    <property type="entry name" value="P-loop_NTPase"/>
</dbReference>